<feature type="domain" description="RecF/RecN/SMC N-terminal" evidence="10">
    <location>
        <begin position="2"/>
        <end position="509"/>
    </location>
</feature>
<dbReference type="InterPro" id="IPR027417">
    <property type="entry name" value="P-loop_NTPase"/>
</dbReference>
<dbReference type="InterPro" id="IPR003395">
    <property type="entry name" value="RecF/RecN/SMC_N"/>
</dbReference>
<dbReference type="SUPFAM" id="SSF52540">
    <property type="entry name" value="P-loop containing nucleoside triphosphate hydrolases"/>
    <property type="match status" value="2"/>
</dbReference>
<dbReference type="CDD" id="cd03241">
    <property type="entry name" value="ABC_RecN"/>
    <property type="match status" value="2"/>
</dbReference>
<dbReference type="GO" id="GO:0043590">
    <property type="term" value="C:bacterial nucleoid"/>
    <property type="evidence" value="ECO:0007669"/>
    <property type="project" value="TreeGrafter"/>
</dbReference>
<dbReference type="EMBL" id="UOFM01000459">
    <property type="protein sequence ID" value="VAW82270.1"/>
    <property type="molecule type" value="Genomic_DNA"/>
</dbReference>
<gene>
    <name evidence="11" type="ORF">MNBD_GAMMA14-133</name>
</gene>
<sequence length="564" mass="62307">MLVSLHIRDFAIIDELEVELHNGMTALTGETGAGKSILLDALGLLLGDRAEAGTVRHGTERADLSASFDISTLDTAREWLKIQSLDLDNDCQLRRVIAREGRSRAYINGTSVPLQLLRELGEHLVDIHGQHEHQSLMKRDLQRQLLDRHGKHSTTLHKLASLHQDWKRIQQEIEAIVGNGNDRDSRLEFLRFQLQELNELAPQAGEVETLHTELARLSNAGQLLETCASHNDALYDAERSAHDLLGQAINDLAPLTNIDPSLKETSELFNSALIQLEEGVNLLRDYRDRVELDPQRQQEVEQRIDALHNVAGKHRIKPETLPDFHQRLASELEQLEQADQRLDTLEQQRLALESDYRKAAGKLHKQRIKTAGQLSKQVSAAMQALGMNGGQLKIEVNETPSDKLSPLGGDQIEFKVSANPGQPPAPLAKVASGGELSRISLAIQVIASEASDIPTLIFDEVDSGVGGAVADTVGQQLRALGEHRQVLCVTHLPQVASQAHQHLQVTKLTGDQSTRTRIRTLDAEERVEEVGRMLGGQKMTQATLDHAREMLGQLTTATNTSSNP</sequence>
<comment type="function">
    <text evidence="1">May be involved in recombinational repair of damaged DNA.</text>
</comment>
<keyword evidence="4" id="KW-0547">Nucleotide-binding</keyword>
<evidence type="ECO:0000256" key="5">
    <source>
        <dbReference type="ARBA" id="ARBA00022763"/>
    </source>
</evidence>
<comment type="similarity">
    <text evidence="2">Belongs to the RecN family.</text>
</comment>
<accession>A0A3B0YZY4</accession>
<evidence type="ECO:0000256" key="8">
    <source>
        <dbReference type="ARBA" id="ARBA00033408"/>
    </source>
</evidence>
<dbReference type="GO" id="GO:0006310">
    <property type="term" value="P:DNA recombination"/>
    <property type="evidence" value="ECO:0007669"/>
    <property type="project" value="InterPro"/>
</dbReference>
<dbReference type="PANTHER" id="PTHR11059">
    <property type="entry name" value="DNA REPAIR PROTEIN RECN"/>
    <property type="match status" value="1"/>
</dbReference>
<dbReference type="AlphaFoldDB" id="A0A3B0YZY4"/>
<dbReference type="InterPro" id="IPR004604">
    <property type="entry name" value="DNA_recomb/repair_RecN"/>
</dbReference>
<keyword evidence="9" id="KW-0175">Coiled coil</keyword>
<evidence type="ECO:0000256" key="7">
    <source>
        <dbReference type="ARBA" id="ARBA00023204"/>
    </source>
</evidence>
<dbReference type="Pfam" id="PF02463">
    <property type="entry name" value="SMC_N"/>
    <property type="match status" value="1"/>
</dbReference>
<feature type="coiled-coil region" evidence="9">
    <location>
        <begin position="325"/>
        <end position="362"/>
    </location>
</feature>
<evidence type="ECO:0000259" key="10">
    <source>
        <dbReference type="Pfam" id="PF02463"/>
    </source>
</evidence>
<keyword evidence="6" id="KW-0067">ATP-binding</keyword>
<dbReference type="Gene3D" id="3.40.50.300">
    <property type="entry name" value="P-loop containing nucleotide triphosphate hydrolases"/>
    <property type="match status" value="2"/>
</dbReference>
<dbReference type="PIRSF" id="PIRSF003128">
    <property type="entry name" value="RecN"/>
    <property type="match status" value="1"/>
</dbReference>
<dbReference type="FunFam" id="3.40.50.300:FF:000319">
    <property type="entry name" value="DNA repair protein RecN"/>
    <property type="match status" value="1"/>
</dbReference>
<keyword evidence="7" id="KW-0234">DNA repair</keyword>
<dbReference type="GO" id="GO:0006281">
    <property type="term" value="P:DNA repair"/>
    <property type="evidence" value="ECO:0007669"/>
    <property type="project" value="UniProtKB-KW"/>
</dbReference>
<evidence type="ECO:0000256" key="9">
    <source>
        <dbReference type="SAM" id="Coils"/>
    </source>
</evidence>
<protein>
    <recommendedName>
        <fullName evidence="3">DNA repair protein RecN</fullName>
    </recommendedName>
    <alternativeName>
        <fullName evidence="8">Recombination protein N</fullName>
    </alternativeName>
</protein>
<evidence type="ECO:0000256" key="4">
    <source>
        <dbReference type="ARBA" id="ARBA00022741"/>
    </source>
</evidence>
<dbReference type="NCBIfam" id="NF008121">
    <property type="entry name" value="PRK10869.1"/>
    <property type="match status" value="1"/>
</dbReference>
<evidence type="ECO:0000256" key="6">
    <source>
        <dbReference type="ARBA" id="ARBA00022840"/>
    </source>
</evidence>
<dbReference type="FunFam" id="3.40.50.300:FF:000356">
    <property type="entry name" value="DNA repair protein RecN"/>
    <property type="match status" value="1"/>
</dbReference>
<name>A0A3B0YZY4_9ZZZZ</name>
<dbReference type="GO" id="GO:0005524">
    <property type="term" value="F:ATP binding"/>
    <property type="evidence" value="ECO:0007669"/>
    <property type="project" value="UniProtKB-KW"/>
</dbReference>
<evidence type="ECO:0000313" key="11">
    <source>
        <dbReference type="EMBL" id="VAW82270.1"/>
    </source>
</evidence>
<dbReference type="NCBIfam" id="TIGR00634">
    <property type="entry name" value="recN"/>
    <property type="match status" value="1"/>
</dbReference>
<evidence type="ECO:0000256" key="3">
    <source>
        <dbReference type="ARBA" id="ARBA00021315"/>
    </source>
</evidence>
<dbReference type="PANTHER" id="PTHR11059:SF0">
    <property type="entry name" value="DNA REPAIR PROTEIN RECN"/>
    <property type="match status" value="1"/>
</dbReference>
<keyword evidence="5" id="KW-0227">DNA damage</keyword>
<evidence type="ECO:0000256" key="2">
    <source>
        <dbReference type="ARBA" id="ARBA00009441"/>
    </source>
</evidence>
<organism evidence="11">
    <name type="scientific">hydrothermal vent metagenome</name>
    <dbReference type="NCBI Taxonomy" id="652676"/>
    <lineage>
        <taxon>unclassified sequences</taxon>
        <taxon>metagenomes</taxon>
        <taxon>ecological metagenomes</taxon>
    </lineage>
</organism>
<evidence type="ECO:0000256" key="1">
    <source>
        <dbReference type="ARBA" id="ARBA00003618"/>
    </source>
</evidence>
<dbReference type="GO" id="GO:0009432">
    <property type="term" value="P:SOS response"/>
    <property type="evidence" value="ECO:0007669"/>
    <property type="project" value="TreeGrafter"/>
</dbReference>
<proteinExistence type="inferred from homology"/>
<reference evidence="11" key="1">
    <citation type="submission" date="2018-06" db="EMBL/GenBank/DDBJ databases">
        <authorList>
            <person name="Zhirakovskaya E."/>
        </authorList>
    </citation>
    <scope>NUCLEOTIDE SEQUENCE</scope>
</reference>